<dbReference type="InterPro" id="IPR012337">
    <property type="entry name" value="RNaseH-like_sf"/>
</dbReference>
<dbReference type="InterPro" id="IPR036397">
    <property type="entry name" value="RNaseH_sf"/>
</dbReference>
<dbReference type="SMART" id="SM00474">
    <property type="entry name" value="35EXOc"/>
    <property type="match status" value="1"/>
</dbReference>
<dbReference type="SUPFAM" id="SSF53098">
    <property type="entry name" value="Ribonuclease H-like"/>
    <property type="match status" value="1"/>
</dbReference>
<sequence>MPYLTTAAEIRSQIAKYTKAKTLWIDTEVADYKSRNPRLSLIQILDHPQDMTGDSVYILDVLNKSDVIAAFIEQIMINESIEKVFHNASYDLKLLGNKKAKNITCTLEMAKSIPYHILPLPNYQLKTLANVLCNFYGIDKQEQGSDWGIRPLSDDQLEYAYFDCIYLAQVHSKLLALQSQVTTNPETEDLSLLSQRYTEVEQQKKLINSEFDYLQERLKKAMQVQNISETEYCKLSGYERKSVKVKFTELVRLVENEDIDLDFPITLTEKLQKELGRNLEQLDVDIEKSSVWRLIVKSQEEDVNNDE</sequence>
<proteinExistence type="predicted"/>
<feature type="domain" description="3'-5' exonuclease" evidence="1">
    <location>
        <begin position="1"/>
        <end position="179"/>
    </location>
</feature>
<dbReference type="InterPro" id="IPR051086">
    <property type="entry name" value="RNase_D-like"/>
</dbReference>
<dbReference type="PANTHER" id="PTHR47649:SF1">
    <property type="entry name" value="RIBONUCLEASE D"/>
    <property type="match status" value="1"/>
</dbReference>
<gene>
    <name evidence="2" type="ORF">K2F26_24235</name>
</gene>
<dbReference type="PANTHER" id="PTHR47649">
    <property type="entry name" value="RIBONUCLEASE D"/>
    <property type="match status" value="1"/>
</dbReference>
<dbReference type="InterPro" id="IPR002562">
    <property type="entry name" value="3'-5'_exonuclease_dom"/>
</dbReference>
<evidence type="ECO:0000313" key="2">
    <source>
        <dbReference type="EMBL" id="QYX31831.1"/>
    </source>
</evidence>
<name>A0ABX8X077_9CYAN</name>
<dbReference type="RefSeq" id="WP_220609823.1">
    <property type="nucleotide sequence ID" value="NZ_CP080598.1"/>
</dbReference>
<evidence type="ECO:0000259" key="1">
    <source>
        <dbReference type="SMART" id="SM00474"/>
    </source>
</evidence>
<dbReference type="Pfam" id="PF01612">
    <property type="entry name" value="DNA_pol_A_exo1"/>
    <property type="match status" value="1"/>
</dbReference>
<dbReference type="EMBL" id="CP080598">
    <property type="protein sequence ID" value="QYX31831.1"/>
    <property type="molecule type" value="Genomic_DNA"/>
</dbReference>
<keyword evidence="3" id="KW-1185">Reference proteome</keyword>
<dbReference type="Gene3D" id="3.30.420.10">
    <property type="entry name" value="Ribonuclease H-like superfamily/Ribonuclease H"/>
    <property type="match status" value="1"/>
</dbReference>
<protein>
    <submittedName>
        <fullName evidence="2">Ribonuclease D</fullName>
    </submittedName>
</protein>
<dbReference type="Proteomes" id="UP000826540">
    <property type="component" value="Chromosome"/>
</dbReference>
<accession>A0ABX8X077</accession>
<evidence type="ECO:0000313" key="3">
    <source>
        <dbReference type="Proteomes" id="UP000826540"/>
    </source>
</evidence>
<organism evidence="2 3">
    <name type="scientific">Sphaerospermopsis torques-reginae ITEP-024</name>
    <dbReference type="NCBI Taxonomy" id="984208"/>
    <lineage>
        <taxon>Bacteria</taxon>
        <taxon>Bacillati</taxon>
        <taxon>Cyanobacteriota</taxon>
        <taxon>Cyanophyceae</taxon>
        <taxon>Nostocales</taxon>
        <taxon>Aphanizomenonaceae</taxon>
        <taxon>Sphaerospermopsis</taxon>
        <taxon>Sphaerospermopsis torques-reginae</taxon>
    </lineage>
</organism>
<reference evidence="2 3" key="1">
    <citation type="journal article" date="2022" name="J. Am. Chem. Soc.">
        <title>Biosynthesis of Guanitoxin Enables Global Environmental Detection in Freshwater Cyanobacteria.</title>
        <authorList>
            <person name="Lima S.T."/>
            <person name="Fallon T.R."/>
            <person name="Cordoza J.L."/>
            <person name="Chekan J.R."/>
            <person name="Delbaje E."/>
            <person name="Hopiavuori A.R."/>
            <person name="Alvarenga D.O."/>
            <person name="Wood S.M."/>
            <person name="Luhavaya H."/>
            <person name="Baumgartner J.T."/>
            <person name="Dorr F.A."/>
            <person name="Etchegaray A."/>
            <person name="Pinto E."/>
            <person name="McKinnie S.M.K."/>
            <person name="Fiore M.F."/>
            <person name="Moore B.S."/>
        </authorList>
    </citation>
    <scope>NUCLEOTIDE SEQUENCE [LARGE SCALE GENOMIC DNA]</scope>
    <source>
        <strain evidence="2 3">ITEP-024</strain>
    </source>
</reference>